<evidence type="ECO:0000259" key="2">
    <source>
        <dbReference type="Pfam" id="PF08044"/>
    </source>
</evidence>
<organism evidence="3 4">
    <name type="scientific">Phytohabitans rumicis</name>
    <dbReference type="NCBI Taxonomy" id="1076125"/>
    <lineage>
        <taxon>Bacteria</taxon>
        <taxon>Bacillati</taxon>
        <taxon>Actinomycetota</taxon>
        <taxon>Actinomycetes</taxon>
        <taxon>Micromonosporales</taxon>
        <taxon>Micromonosporaceae</taxon>
    </lineage>
</organism>
<dbReference type="AlphaFoldDB" id="A0A6V8L1J8"/>
<keyword evidence="1" id="KW-0472">Membrane</keyword>
<dbReference type="Proteomes" id="UP000482960">
    <property type="component" value="Unassembled WGS sequence"/>
</dbReference>
<protein>
    <recommendedName>
        <fullName evidence="2">DUF1707 domain-containing protein</fullName>
    </recommendedName>
</protein>
<gene>
    <name evidence="3" type="ORF">Prum_021410</name>
</gene>
<evidence type="ECO:0000313" key="4">
    <source>
        <dbReference type="Proteomes" id="UP000482960"/>
    </source>
</evidence>
<keyword evidence="1" id="KW-0812">Transmembrane</keyword>
<comment type="caution">
    <text evidence="3">The sequence shown here is derived from an EMBL/GenBank/DDBJ whole genome shotgun (WGS) entry which is preliminary data.</text>
</comment>
<accession>A0A6V8L1J8</accession>
<reference evidence="3 4" key="1">
    <citation type="submission" date="2020-03" db="EMBL/GenBank/DDBJ databases">
        <title>Whole genome shotgun sequence of Phytohabitans rumicis NBRC 108638.</title>
        <authorList>
            <person name="Komaki H."/>
            <person name="Tamura T."/>
        </authorList>
    </citation>
    <scope>NUCLEOTIDE SEQUENCE [LARGE SCALE GENOMIC DNA]</scope>
    <source>
        <strain evidence="3 4">NBRC 108638</strain>
    </source>
</reference>
<keyword evidence="4" id="KW-1185">Reference proteome</keyword>
<reference evidence="3 4" key="2">
    <citation type="submission" date="2020-03" db="EMBL/GenBank/DDBJ databases">
        <authorList>
            <person name="Ichikawa N."/>
            <person name="Kimura A."/>
            <person name="Kitahashi Y."/>
            <person name="Uohara A."/>
        </authorList>
    </citation>
    <scope>NUCLEOTIDE SEQUENCE [LARGE SCALE GENOMIC DNA]</scope>
    <source>
        <strain evidence="3 4">NBRC 108638</strain>
    </source>
</reference>
<evidence type="ECO:0000313" key="3">
    <source>
        <dbReference type="EMBL" id="GFJ88499.1"/>
    </source>
</evidence>
<feature type="transmembrane region" description="Helical" evidence="1">
    <location>
        <begin position="90"/>
        <end position="111"/>
    </location>
</feature>
<dbReference type="RefSeq" id="WP_173075856.1">
    <property type="nucleotide sequence ID" value="NZ_BAABJB010000015.1"/>
</dbReference>
<keyword evidence="1" id="KW-1133">Transmembrane helix</keyword>
<evidence type="ECO:0000256" key="1">
    <source>
        <dbReference type="SAM" id="Phobius"/>
    </source>
</evidence>
<dbReference type="Pfam" id="PF08044">
    <property type="entry name" value="DUF1707"/>
    <property type="match status" value="1"/>
</dbReference>
<feature type="domain" description="DUF1707" evidence="2">
    <location>
        <begin position="13"/>
        <end position="65"/>
    </location>
</feature>
<dbReference type="EMBL" id="BLPG01000001">
    <property type="protein sequence ID" value="GFJ88499.1"/>
    <property type="molecule type" value="Genomic_DNA"/>
</dbReference>
<name>A0A6V8L1J8_9ACTN</name>
<dbReference type="InterPro" id="IPR012551">
    <property type="entry name" value="DUF1707_SHOCT-like"/>
</dbReference>
<feature type="transmembrane region" description="Helical" evidence="1">
    <location>
        <begin position="117"/>
        <end position="138"/>
    </location>
</feature>
<proteinExistence type="predicted"/>
<sequence length="144" mass="15786">MSLQDLPPARLALRIGTPEIRAAEQALRTHVAENRIDSAEFERRMETAKVAKTQAELLRVFADLPAPHPELPEPPPPLPLRKVGSGGDDMPLYGVACILAMLFGLPVAVVLGFTDDAWWALAVPVAFCVLLVVIIDLIERFRGR</sequence>